<feature type="transmembrane region" description="Helical" evidence="1">
    <location>
        <begin position="356"/>
        <end position="375"/>
    </location>
</feature>
<evidence type="ECO:0000313" key="2">
    <source>
        <dbReference type="EMBL" id="MEJ8825642.1"/>
    </source>
</evidence>
<feature type="transmembrane region" description="Helical" evidence="1">
    <location>
        <begin position="197"/>
        <end position="216"/>
    </location>
</feature>
<keyword evidence="1" id="KW-0812">Transmembrane</keyword>
<gene>
    <name evidence="2" type="ORF">WKW80_27050</name>
</gene>
<feature type="transmembrane region" description="Helical" evidence="1">
    <location>
        <begin position="7"/>
        <end position="23"/>
    </location>
</feature>
<feature type="transmembrane region" description="Helical" evidence="1">
    <location>
        <begin position="35"/>
        <end position="55"/>
    </location>
</feature>
<accession>A0ABU8W6G6</accession>
<sequence>MGFANPFQIYFLIWSLLILNFYLQRDSFVEVTSEFLFLIFTVKSVALVLLIGVRAMTSSVSEPLAFERLPPIRERLLLIAQIVVFAAVPFAYLRAVSLAGGDDIFSIAGYIGFRSAMTDDGESFGIFSYLSILSLVTSSITIASYFERRAGAYRLATSILVSLFYAYVSTARTFILIFFLLLIFPMVLTGIVRLKGLLVALVLMGCAFVFVAVMTAKGVSIEADVAGNADSLFENLRQYTVAPFVALSRLVTDPLVAELGLNSFRLAFSVLNALGVADVSPKALIREYAYVPDATNVYTVYEVYFRDFLFLGIFIPPMFLIGHWWLYRKARGVGGRWIFYYSASVYPLVMQFFQDQYFSLLSMWIQLGFWYWLFLSTKFNPEKNSTND</sequence>
<comment type="caution">
    <text evidence="2">The sequence shown here is derived from an EMBL/GenBank/DDBJ whole genome shotgun (WGS) entry which is preliminary data.</text>
</comment>
<dbReference type="RefSeq" id="WP_340366726.1">
    <property type="nucleotide sequence ID" value="NZ_JBBKZV010000024.1"/>
</dbReference>
<feature type="transmembrane region" description="Helical" evidence="1">
    <location>
        <begin position="126"/>
        <end position="145"/>
    </location>
</feature>
<dbReference type="EMBL" id="JBBKZV010000024">
    <property type="protein sequence ID" value="MEJ8825642.1"/>
    <property type="molecule type" value="Genomic_DNA"/>
</dbReference>
<evidence type="ECO:0000256" key="1">
    <source>
        <dbReference type="SAM" id="Phobius"/>
    </source>
</evidence>
<protein>
    <submittedName>
        <fullName evidence="2">O-antigen polymerase</fullName>
    </submittedName>
</protein>
<keyword evidence="3" id="KW-1185">Reference proteome</keyword>
<dbReference type="NCBIfam" id="TIGR04370">
    <property type="entry name" value="glyco_rpt_poly"/>
    <property type="match status" value="1"/>
</dbReference>
<dbReference type="Proteomes" id="UP001363010">
    <property type="component" value="Unassembled WGS sequence"/>
</dbReference>
<name>A0ABU8W6G6_9BURK</name>
<proteinExistence type="predicted"/>
<keyword evidence="1" id="KW-1133">Transmembrane helix</keyword>
<evidence type="ECO:0000313" key="3">
    <source>
        <dbReference type="Proteomes" id="UP001363010"/>
    </source>
</evidence>
<reference evidence="2 3" key="1">
    <citation type="submission" date="2024-03" db="EMBL/GenBank/DDBJ databases">
        <title>Novel species of the genus Variovorax.</title>
        <authorList>
            <person name="Liu Q."/>
            <person name="Xin Y.-H."/>
        </authorList>
    </citation>
    <scope>NUCLEOTIDE SEQUENCE [LARGE SCALE GENOMIC DNA]</scope>
    <source>
        <strain evidence="2 3">KACC 18501</strain>
    </source>
</reference>
<feature type="transmembrane region" description="Helical" evidence="1">
    <location>
        <begin position="76"/>
        <end position="93"/>
    </location>
</feature>
<keyword evidence="1" id="KW-0472">Membrane</keyword>
<feature type="transmembrane region" description="Helical" evidence="1">
    <location>
        <begin position="308"/>
        <end position="326"/>
    </location>
</feature>
<organism evidence="2 3">
    <name type="scientific">Variovorax humicola</name>
    <dbReference type="NCBI Taxonomy" id="1769758"/>
    <lineage>
        <taxon>Bacteria</taxon>
        <taxon>Pseudomonadati</taxon>
        <taxon>Pseudomonadota</taxon>
        <taxon>Betaproteobacteria</taxon>
        <taxon>Burkholderiales</taxon>
        <taxon>Comamonadaceae</taxon>
        <taxon>Variovorax</taxon>
    </lineage>
</organism>